<proteinExistence type="predicted"/>
<feature type="region of interest" description="Disordered" evidence="1">
    <location>
        <begin position="317"/>
        <end position="339"/>
    </location>
</feature>
<sequence>MEWLLKDLLKAEWDMGLLWGQLTHALACKHCGSNCLQSPGNLVTLFLFMVWQIRRWWQLGRWQQLQPWCSGTMMQCKGLPLLYHVAFLDCLWKQKSEEEEEEGEEEEEEGEEGEEEEASLDPLKSCSPEEAPIEEQANTAPSQPSSCSKGLLKATGTQKPVFMQPPNPSRSFPTFQILTNLPVRHKIVPGSHLKQPKSQLFCGLPSLHSESLEAIFMSSDGPSSLKLSVCPSVFFNKLAFLHRSNLLPSQYYCPTQFPTHEVHTKENLKDIASNPQLILPPASPPVPSVIHHKPLPVDHKGVLSGTEACTQELKQQKEVPGVSEEQALHPQPELQRTRPSELFSSTWQEVLWDSSLQQHNPDSHSASLLYSSSAIGVLNRSKSPQRTMGQNKDPKAYESAMPAPIPIPASLPELQGVSPIVSPVRGLSESKALWETTRQRENPHISELPILAPCQSLGPMTEPQEISVLRVLPGYETQCRSIEHKEIPQASESPVPAPCQFPASLSESPKVSSEGRLSVPKNLWKTTRCKENPQVSNRQYLMPAPCSLMDSWPEFQGESPLEDPYGHKVQRGCGENSGNPCAFETSGLDLNLGLYGIHPACVPSGSQTPGKGMQRRETLWVCADPDSSLSLPTASLLKSPVMSPQGVLSESKCLWETKRQRDTSWDPCSPDSAQSVLQAPIIEPHRINTVEGLSRSEAMWKNTDHSRNSWASEPPFLAPSPLSTFVLEHLRVSPMDAEARCGDIKRQNNPQAPEVSACSLLQDLHEADSLGVQSDSESVGEYTEQTENCCVPVSPVWDSSPSPNSVSKCYIGEPFEDQYNCKTDREPMELRDKCWATELPAPSSLSAPPEPCANPEFVWRNVQQREVPQGPSPLADPRQPITWSSTLAEVLKSEPTQPGQAKGELSLGAMTEEAPTSQGETIPEVLHHPGIQGWHWSRELELRLKKLQQCPASRSPDLSSTNLDSRGLSSCPSQKTQSLLNLCPRASSCHPPKVQNAVSQPAQAPHCHNSSSSHSQPLESGKSKQGSQREQRMKEKMKAQVPSQEPYIHMEAGDNCPGLGESVNPKVLVSGKRQHKASTLCSAKKKENLRKVKAGECGEGNAKLGSSTVTKKSHPAQAQRTTEAPVSRLFQRSQHKGQSSQHTALPHQVLPKVLGAQDLEGARLAAGDILSPYHCKHCPWANMQKRISSPTTQGSLTKGLQRVLAKFLGTHRPLPTKSSQ</sequence>
<dbReference type="Proteomes" id="UP000011518">
    <property type="component" value="Unassembled WGS sequence"/>
</dbReference>
<keyword evidence="3" id="KW-1185">Reference proteome</keyword>
<feature type="compositionally biased region" description="Acidic residues" evidence="1">
    <location>
        <begin position="97"/>
        <end position="119"/>
    </location>
</feature>
<protein>
    <submittedName>
        <fullName evidence="2">Uncharacterized protein</fullName>
    </submittedName>
</protein>
<evidence type="ECO:0000256" key="1">
    <source>
        <dbReference type="SAM" id="MobiDB-lite"/>
    </source>
</evidence>
<dbReference type="eggNOG" id="ENOG502RJ23">
    <property type="taxonomic scope" value="Eukaryota"/>
</dbReference>
<dbReference type="InParanoid" id="L9L5N0"/>
<dbReference type="InterPro" id="IPR026677">
    <property type="entry name" value="Spata31g1-like"/>
</dbReference>
<reference evidence="3" key="1">
    <citation type="submission" date="2012-07" db="EMBL/GenBank/DDBJ databases">
        <title>Genome of the Chinese tree shrew, a rising model animal genetically related to primates.</title>
        <authorList>
            <person name="Zhang G."/>
            <person name="Fan Y."/>
            <person name="Yao Y."/>
            <person name="Huang Z."/>
        </authorList>
    </citation>
    <scope>NUCLEOTIDE SEQUENCE [LARGE SCALE GENOMIC DNA]</scope>
</reference>
<feature type="region of interest" description="Disordered" evidence="1">
    <location>
        <begin position="97"/>
        <end position="150"/>
    </location>
</feature>
<feature type="compositionally biased region" description="Polar residues" evidence="1">
    <location>
        <begin position="136"/>
        <end position="148"/>
    </location>
</feature>
<feature type="region of interest" description="Disordered" evidence="1">
    <location>
        <begin position="952"/>
        <end position="971"/>
    </location>
</feature>
<feature type="compositionally biased region" description="Polar residues" evidence="1">
    <location>
        <begin position="996"/>
        <end position="1026"/>
    </location>
</feature>
<dbReference type="FunCoup" id="L9L5N0">
    <property type="interactions" value="1"/>
</dbReference>
<feature type="region of interest" description="Disordered" evidence="1">
    <location>
        <begin position="1099"/>
        <end position="1145"/>
    </location>
</feature>
<dbReference type="KEGG" id="tup:102485524"/>
<dbReference type="PANTHER" id="PTHR21777">
    <property type="entry name" value="RCG55159-LIKE"/>
    <property type="match status" value="1"/>
</dbReference>
<dbReference type="PANTHER" id="PTHR21777:SF0">
    <property type="entry name" value="RCG55159-LIKE"/>
    <property type="match status" value="1"/>
</dbReference>
<feature type="region of interest" description="Disordered" evidence="1">
    <location>
        <begin position="990"/>
        <end position="1043"/>
    </location>
</feature>
<dbReference type="OrthoDB" id="9451032at2759"/>
<evidence type="ECO:0000313" key="2">
    <source>
        <dbReference type="EMBL" id="ELW70283.1"/>
    </source>
</evidence>
<name>L9L5N0_TUPCH</name>
<feature type="compositionally biased region" description="Basic and acidic residues" evidence="1">
    <location>
        <begin position="1027"/>
        <end position="1038"/>
    </location>
</feature>
<accession>L9L5N0</accession>
<dbReference type="STRING" id="246437.L9L5N0"/>
<reference evidence="3" key="2">
    <citation type="journal article" date="2013" name="Nat. Commun.">
        <title>Genome of the Chinese tree shrew.</title>
        <authorList>
            <person name="Fan Y."/>
            <person name="Huang Z.Y."/>
            <person name="Cao C.C."/>
            <person name="Chen C.S."/>
            <person name="Chen Y.X."/>
            <person name="Fan D.D."/>
            <person name="He J."/>
            <person name="Hou H.L."/>
            <person name="Hu L."/>
            <person name="Hu X.T."/>
            <person name="Jiang X.T."/>
            <person name="Lai R."/>
            <person name="Lang Y.S."/>
            <person name="Liang B."/>
            <person name="Liao S.G."/>
            <person name="Mu D."/>
            <person name="Ma Y.Y."/>
            <person name="Niu Y.Y."/>
            <person name="Sun X.Q."/>
            <person name="Xia J.Q."/>
            <person name="Xiao J."/>
            <person name="Xiong Z.Q."/>
            <person name="Xu L."/>
            <person name="Yang L."/>
            <person name="Zhang Y."/>
            <person name="Zhao W."/>
            <person name="Zhao X.D."/>
            <person name="Zheng Y.T."/>
            <person name="Zhou J.M."/>
            <person name="Zhu Y.B."/>
            <person name="Zhang G.J."/>
            <person name="Wang J."/>
            <person name="Yao Y.G."/>
        </authorList>
    </citation>
    <scope>NUCLEOTIDE SEQUENCE [LARGE SCALE GENOMIC DNA]</scope>
</reference>
<evidence type="ECO:0000313" key="3">
    <source>
        <dbReference type="Proteomes" id="UP000011518"/>
    </source>
</evidence>
<dbReference type="EMBL" id="KB320502">
    <property type="protein sequence ID" value="ELW70283.1"/>
    <property type="molecule type" value="Genomic_DNA"/>
</dbReference>
<organism evidence="2 3">
    <name type="scientific">Tupaia chinensis</name>
    <name type="common">Chinese tree shrew</name>
    <name type="synonym">Tupaia belangeri chinensis</name>
    <dbReference type="NCBI Taxonomy" id="246437"/>
    <lineage>
        <taxon>Eukaryota</taxon>
        <taxon>Metazoa</taxon>
        <taxon>Chordata</taxon>
        <taxon>Craniata</taxon>
        <taxon>Vertebrata</taxon>
        <taxon>Euteleostomi</taxon>
        <taxon>Mammalia</taxon>
        <taxon>Eutheria</taxon>
        <taxon>Euarchontoglires</taxon>
        <taxon>Scandentia</taxon>
        <taxon>Tupaiidae</taxon>
        <taxon>Tupaia</taxon>
    </lineage>
</organism>
<feature type="compositionally biased region" description="Polar residues" evidence="1">
    <location>
        <begin position="1104"/>
        <end position="1143"/>
    </location>
</feature>
<gene>
    <name evidence="2" type="ORF">TREES_T100010623</name>
</gene>
<dbReference type="AlphaFoldDB" id="L9L5N0"/>